<dbReference type="PANTHER" id="PTHR42070">
    <property type="entry name" value="FILAMENT ASSOCIATED PROTEIN, PUTATIVE (AFU_ORTHOLOGUE AFUA_8G06630)-RELATED"/>
    <property type="match status" value="1"/>
</dbReference>
<comment type="caution">
    <text evidence="3">The sequence shown here is derived from an EMBL/GenBank/DDBJ whole genome shotgun (WGS) entry which is preliminary data.</text>
</comment>
<dbReference type="Proteomes" id="UP001176521">
    <property type="component" value="Unassembled WGS sequence"/>
</dbReference>
<dbReference type="CDD" id="cd14688">
    <property type="entry name" value="bZIP_YAP"/>
    <property type="match status" value="1"/>
</dbReference>
<feature type="region of interest" description="Disordered" evidence="1">
    <location>
        <begin position="161"/>
        <end position="249"/>
    </location>
</feature>
<feature type="compositionally biased region" description="Low complexity" evidence="1">
    <location>
        <begin position="606"/>
        <end position="621"/>
    </location>
</feature>
<evidence type="ECO:0000313" key="4">
    <source>
        <dbReference type="Proteomes" id="UP001176521"/>
    </source>
</evidence>
<feature type="compositionally biased region" description="Low complexity" evidence="1">
    <location>
        <begin position="634"/>
        <end position="657"/>
    </location>
</feature>
<dbReference type="PANTHER" id="PTHR42070:SF1">
    <property type="entry name" value="FILAMENT ASSOCIATED PROTEIN, PUTATIVE (AFU_ORTHOLOGUE AFUA_8G06630)-RELATED"/>
    <property type="match status" value="1"/>
</dbReference>
<feature type="compositionally biased region" description="Polar residues" evidence="1">
    <location>
        <begin position="1"/>
        <end position="19"/>
    </location>
</feature>
<keyword evidence="4" id="KW-1185">Reference proteome</keyword>
<feature type="region of interest" description="Disordered" evidence="1">
    <location>
        <begin position="337"/>
        <end position="357"/>
    </location>
</feature>
<feature type="compositionally biased region" description="Low complexity" evidence="1">
    <location>
        <begin position="858"/>
        <end position="876"/>
    </location>
</feature>
<dbReference type="SUPFAM" id="SSF57959">
    <property type="entry name" value="Leucine zipper domain"/>
    <property type="match status" value="1"/>
</dbReference>
<feature type="region of interest" description="Disordered" evidence="1">
    <location>
        <begin position="532"/>
        <end position="699"/>
    </location>
</feature>
<feature type="compositionally biased region" description="Low complexity" evidence="1">
    <location>
        <begin position="676"/>
        <end position="693"/>
    </location>
</feature>
<feature type="domain" description="BZIP" evidence="2">
    <location>
        <begin position="27"/>
        <end position="42"/>
    </location>
</feature>
<dbReference type="GO" id="GO:0003700">
    <property type="term" value="F:DNA-binding transcription factor activity"/>
    <property type="evidence" value="ECO:0007669"/>
    <property type="project" value="InterPro"/>
</dbReference>
<accession>A0AAN6GAJ8</accession>
<organism evidence="3 4">
    <name type="scientific">Tilletia horrida</name>
    <dbReference type="NCBI Taxonomy" id="155126"/>
    <lineage>
        <taxon>Eukaryota</taxon>
        <taxon>Fungi</taxon>
        <taxon>Dikarya</taxon>
        <taxon>Basidiomycota</taxon>
        <taxon>Ustilaginomycotina</taxon>
        <taxon>Exobasidiomycetes</taxon>
        <taxon>Tilletiales</taxon>
        <taxon>Tilletiaceae</taxon>
        <taxon>Tilletia</taxon>
    </lineage>
</organism>
<feature type="compositionally biased region" description="Polar residues" evidence="1">
    <location>
        <begin position="661"/>
        <end position="675"/>
    </location>
</feature>
<feature type="region of interest" description="Disordered" evidence="1">
    <location>
        <begin position="1"/>
        <end position="44"/>
    </location>
</feature>
<protein>
    <recommendedName>
        <fullName evidence="2">BZIP domain-containing protein</fullName>
    </recommendedName>
</protein>
<feature type="region of interest" description="Disordered" evidence="1">
    <location>
        <begin position="490"/>
        <end position="512"/>
    </location>
</feature>
<evidence type="ECO:0000259" key="2">
    <source>
        <dbReference type="PROSITE" id="PS00036"/>
    </source>
</evidence>
<feature type="compositionally biased region" description="Polar residues" evidence="1">
    <location>
        <begin position="538"/>
        <end position="552"/>
    </location>
</feature>
<dbReference type="InterPro" id="IPR004827">
    <property type="entry name" value="bZIP"/>
</dbReference>
<dbReference type="EMBL" id="JAPDMQ010000218">
    <property type="protein sequence ID" value="KAK0530311.1"/>
    <property type="molecule type" value="Genomic_DNA"/>
</dbReference>
<name>A0AAN6GAJ8_9BASI</name>
<dbReference type="Gene3D" id="1.20.5.170">
    <property type="match status" value="1"/>
</dbReference>
<proteinExistence type="predicted"/>
<feature type="region of interest" description="Disordered" evidence="1">
    <location>
        <begin position="858"/>
        <end position="891"/>
    </location>
</feature>
<feature type="compositionally biased region" description="Polar residues" evidence="1">
    <location>
        <begin position="169"/>
        <end position="205"/>
    </location>
</feature>
<dbReference type="AlphaFoldDB" id="A0AAN6GAJ8"/>
<evidence type="ECO:0000256" key="1">
    <source>
        <dbReference type="SAM" id="MobiDB-lite"/>
    </source>
</evidence>
<dbReference type="PROSITE" id="PS00036">
    <property type="entry name" value="BZIP_BASIC"/>
    <property type="match status" value="1"/>
</dbReference>
<reference evidence="3" key="1">
    <citation type="journal article" date="2023" name="PhytoFront">
        <title>Draft Genome Resources of Seven Strains of Tilletia horrida, Causal Agent of Kernel Smut of Rice.</title>
        <authorList>
            <person name="Khanal S."/>
            <person name="Antony Babu S."/>
            <person name="Zhou X.G."/>
        </authorList>
    </citation>
    <scope>NUCLEOTIDE SEQUENCE</scope>
    <source>
        <strain evidence="3">TX3</strain>
    </source>
</reference>
<feature type="compositionally biased region" description="Low complexity" evidence="1">
    <location>
        <begin position="572"/>
        <end position="586"/>
    </location>
</feature>
<dbReference type="InterPro" id="IPR046347">
    <property type="entry name" value="bZIP_sf"/>
</dbReference>
<feature type="compositionally biased region" description="Basic and acidic residues" evidence="1">
    <location>
        <begin position="592"/>
        <end position="605"/>
    </location>
</feature>
<gene>
    <name evidence="3" type="ORF">OC842_003973</name>
</gene>
<feature type="compositionally biased region" description="Low complexity" evidence="1">
    <location>
        <begin position="218"/>
        <end position="237"/>
    </location>
</feature>
<evidence type="ECO:0000313" key="3">
    <source>
        <dbReference type="EMBL" id="KAK0530311.1"/>
    </source>
</evidence>
<sequence>MAPFGNQNSKGKGITTASSDPDGGPSKRTLQNRKAQREFRKRREARVRELEERCRRYDELGLEANVELQRVARRLKDENDALRNLIINLGHGKLIPSALEGVYQQHPHTPSAASAHSSLAFQLDRDSASTIDHSTSMTASTSRTGRASNNSAAAAAAAAAASSTSSSTHNKSITAASNGNGTASAIGTMGPPSNHNGHRSTTLNMHPSAFGSRSLEPSASTQSNSSSSSSSSSSSTTRGDGGSIETSHAYNPPELLQRSALSSHASAFMSKLGTGMVSGLDASSAQHAHHLQNAEQQRRASAVMAQHIDAAINNSRPGAVPSLLRLDLGNPAAAAAANAQQQHMGGVSSASSSSSQQVKVKQELPSSSAAMRLGPFGSMGLNNIPAPPAPASSTATSVAHTGPIVSYSGSNSNFLPFVQPTSVSEALLNPNPIPFQFNLSQLSQAPTGISPMHTFSSLADQGTWWLSAGGSALTPGQDPNALDEKAMAVAAEQQHELGRSGSQATTTTTTTDGSQFDLTAFLNGGVTPGGSFKMDGNTAISGQSSNNNSTHNSPRRDSGFKSSSIPAPAPAPAAVAAATAAAETAAGLPDSSNHHVLDQWEDKDSSTTTTTTTTNSSSSNNHNKAIPLESGRRTSATAASHASPSSLGAAPSPRPAALHQLASTNSPKKTASTSLSPVSAHSATPASSTGSAPSEPPMPAINAAKQLLLDGAGPMSMSSADAVSGAGALAAIFGGEGYPSLNIPLKRTLSTALGSAGTYDGTTTTTTTAAASLASFAHGSAASAGVPPTKIFRAATPGAAGAMPIGLDNAESTRAFLQLLEQRMAQVDGGLGPLGMYEHLGFRPPSFVAAGANAAAAAGASSGSGSSSGSAPSSTSKMLAAQVTDGAGPSQ</sequence>